<dbReference type="InterPro" id="IPR029063">
    <property type="entry name" value="SAM-dependent_MTases_sf"/>
</dbReference>
<dbReference type="GeneID" id="110785604"/>
<dbReference type="GO" id="GO:0008757">
    <property type="term" value="F:S-adenosylmethionine-dependent methyltransferase activity"/>
    <property type="evidence" value="ECO:0007669"/>
    <property type="project" value="InterPro"/>
</dbReference>
<dbReference type="RefSeq" id="XP_021845773.2">
    <property type="nucleotide sequence ID" value="XM_021990081.2"/>
</dbReference>
<proteinExistence type="predicted"/>
<evidence type="ECO:0000259" key="1">
    <source>
        <dbReference type="Pfam" id="PF08241"/>
    </source>
</evidence>
<dbReference type="Proteomes" id="UP000813463">
    <property type="component" value="Chromosome 1"/>
</dbReference>
<dbReference type="InterPro" id="IPR013216">
    <property type="entry name" value="Methyltransf_11"/>
</dbReference>
<accession>A0A9R0IAQ5</accession>
<evidence type="ECO:0000313" key="3">
    <source>
        <dbReference type="RefSeq" id="XP_021845773.2"/>
    </source>
</evidence>
<protein>
    <recommendedName>
        <fullName evidence="1">Methyltransferase type 11 domain-containing protein</fullName>
    </recommendedName>
</protein>
<dbReference type="PANTHER" id="PTHR45180:SF1">
    <property type="entry name" value="OS01G0307686 PROTEIN"/>
    <property type="match status" value="1"/>
</dbReference>
<gene>
    <name evidence="3" type="primary">LOC110785604</name>
</gene>
<dbReference type="CDD" id="cd02440">
    <property type="entry name" value="AdoMet_MTases"/>
    <property type="match status" value="1"/>
</dbReference>
<sequence>MADLFIKQAQQYANARPTYSTELFEFIASRTESHDLAWDVGTGSGQAIPPLAKIYKNVIGTDTSQKQLDFAPQIPNVKYQHTSPTMSIEELQQNVASQSTLDLVTIAQAMHWFDLPKFFDLVKWALKKPNGVIAAWCYTVPEINDEVDAVFGPFYKNDSGPYWEEARKLVDNKYRDIYFPFEPLHGLDHTGPFEFKVEKVMTFDDYMMYIRSWSAYNTAKEKGIELLTDEVMDKFKHAWNIGDGGNEKVLKFPIYLRIGKVGDANKG</sequence>
<keyword evidence="2" id="KW-1185">Reference proteome</keyword>
<dbReference type="Gene3D" id="3.40.50.150">
    <property type="entry name" value="Vaccinia Virus protein VP39"/>
    <property type="match status" value="1"/>
</dbReference>
<organism evidence="2 3">
    <name type="scientific">Spinacia oleracea</name>
    <name type="common">Spinach</name>
    <dbReference type="NCBI Taxonomy" id="3562"/>
    <lineage>
        <taxon>Eukaryota</taxon>
        <taxon>Viridiplantae</taxon>
        <taxon>Streptophyta</taxon>
        <taxon>Embryophyta</taxon>
        <taxon>Tracheophyta</taxon>
        <taxon>Spermatophyta</taxon>
        <taxon>Magnoliopsida</taxon>
        <taxon>eudicotyledons</taxon>
        <taxon>Gunneridae</taxon>
        <taxon>Pentapetalae</taxon>
        <taxon>Caryophyllales</taxon>
        <taxon>Chenopodiaceae</taxon>
        <taxon>Chenopodioideae</taxon>
        <taxon>Anserineae</taxon>
        <taxon>Spinacia</taxon>
    </lineage>
</organism>
<evidence type="ECO:0000313" key="2">
    <source>
        <dbReference type="Proteomes" id="UP000813463"/>
    </source>
</evidence>
<reference evidence="3" key="2">
    <citation type="submission" date="2025-08" db="UniProtKB">
        <authorList>
            <consortium name="RefSeq"/>
        </authorList>
    </citation>
    <scope>IDENTIFICATION</scope>
    <source>
        <tissue evidence="3">Leaf</tissue>
    </source>
</reference>
<dbReference type="Pfam" id="PF08241">
    <property type="entry name" value="Methyltransf_11"/>
    <property type="match status" value="1"/>
</dbReference>
<name>A0A9R0IAQ5_SPIOL</name>
<dbReference type="KEGG" id="soe:110785604"/>
<feature type="domain" description="Methyltransferase type 11" evidence="1">
    <location>
        <begin position="39"/>
        <end position="133"/>
    </location>
</feature>
<reference evidence="2" key="1">
    <citation type="journal article" date="2021" name="Nat. Commun.">
        <title>Genomic analyses provide insights into spinach domestication and the genetic basis of agronomic traits.</title>
        <authorList>
            <person name="Cai X."/>
            <person name="Sun X."/>
            <person name="Xu C."/>
            <person name="Sun H."/>
            <person name="Wang X."/>
            <person name="Ge C."/>
            <person name="Zhang Z."/>
            <person name="Wang Q."/>
            <person name="Fei Z."/>
            <person name="Jiao C."/>
            <person name="Wang Q."/>
        </authorList>
    </citation>
    <scope>NUCLEOTIDE SEQUENCE [LARGE SCALE GENOMIC DNA]</scope>
    <source>
        <strain evidence="2">cv. Varoflay</strain>
    </source>
</reference>
<dbReference type="SUPFAM" id="SSF53335">
    <property type="entry name" value="S-adenosyl-L-methionine-dependent methyltransferases"/>
    <property type="match status" value="1"/>
</dbReference>
<dbReference type="AlphaFoldDB" id="A0A9R0IAQ5"/>
<dbReference type="PANTHER" id="PTHR45180">
    <property type="entry name" value="OS01G0307686 PROTEIN"/>
    <property type="match status" value="1"/>
</dbReference>